<gene>
    <name evidence="1" type="ordered locus">Mlg_1305</name>
</gene>
<dbReference type="InterPro" id="IPR017587">
    <property type="entry name" value="YqeC"/>
</dbReference>
<accession>Q0A933</accession>
<dbReference type="Pfam" id="PF19842">
    <property type="entry name" value="YqeC"/>
    <property type="match status" value="1"/>
</dbReference>
<dbReference type="OrthoDB" id="368187at2"/>
<evidence type="ECO:0000313" key="2">
    <source>
        <dbReference type="Proteomes" id="UP000001962"/>
    </source>
</evidence>
<reference evidence="2" key="1">
    <citation type="submission" date="2006-08" db="EMBL/GenBank/DDBJ databases">
        <title>Complete sequence of Alkalilimnicola ehrilichei MLHE-1.</title>
        <authorList>
            <person name="Copeland A."/>
            <person name="Lucas S."/>
            <person name="Lapidus A."/>
            <person name="Barry K."/>
            <person name="Detter J.C."/>
            <person name="Glavina del Rio T."/>
            <person name="Hammon N."/>
            <person name="Israni S."/>
            <person name="Dalin E."/>
            <person name="Tice H."/>
            <person name="Pitluck S."/>
            <person name="Sims D."/>
            <person name="Brettin T."/>
            <person name="Bruce D."/>
            <person name="Han C."/>
            <person name="Tapia R."/>
            <person name="Gilna P."/>
            <person name="Schmutz J."/>
            <person name="Larimer F."/>
            <person name="Land M."/>
            <person name="Hauser L."/>
            <person name="Kyrpides N."/>
            <person name="Mikhailova N."/>
            <person name="Oremland R.S."/>
            <person name="Hoeft S.E."/>
            <person name="Switzer-Blum J."/>
            <person name="Kulp T."/>
            <person name="King G."/>
            <person name="Tabita R."/>
            <person name="Witte B."/>
            <person name="Santini J.M."/>
            <person name="Basu P."/>
            <person name="Hollibaugh J.T."/>
            <person name="Xie G."/>
            <person name="Stolz J.F."/>
            <person name="Richardson P."/>
        </authorList>
    </citation>
    <scope>NUCLEOTIDE SEQUENCE [LARGE SCALE GENOMIC DNA]</scope>
    <source>
        <strain evidence="2">ATCC BAA-1101 / DSM 17681 / MLHE-1</strain>
    </source>
</reference>
<proteinExistence type="predicted"/>
<dbReference type="KEGG" id="aeh:Mlg_1305"/>
<evidence type="ECO:0000313" key="1">
    <source>
        <dbReference type="EMBL" id="ABI56654.1"/>
    </source>
</evidence>
<dbReference type="RefSeq" id="WP_011629049.1">
    <property type="nucleotide sequence ID" value="NC_008340.1"/>
</dbReference>
<protein>
    <submittedName>
        <fullName evidence="1">Anaerobic dehydrogenase cluster protein</fullName>
    </submittedName>
</protein>
<dbReference type="eggNOG" id="COG2068">
    <property type="taxonomic scope" value="Bacteria"/>
</dbReference>
<dbReference type="NCBIfam" id="TIGR03172">
    <property type="entry name" value="selenium cofactor biosynthesis protein YqeC"/>
    <property type="match status" value="1"/>
</dbReference>
<sequence length="254" mass="27560">MQVGLIDALAADEGVVCLIGAGGKKTTMARLAWLQRDRAVGLSSTVFCAPLPDWLPHPVLTGDADQLAARAPATARAYPASPVAFYGAPERADRHTGLAPELIDRLHHGLHRRVTLVKADGARMRRIKAPGDNEPLLTPGCQRVIAVLSIKAVGRPLDHRVAHRPERVSEAVDLEPGGIIGPEHLARLLTGRGGLMRGLGGRRVTPLINMVDSDTDRARARRVAERVLENTERFDRVVLASMRREQALVELIRA</sequence>
<dbReference type="HOGENOM" id="CLU_068045_0_0_6"/>
<dbReference type="AlphaFoldDB" id="Q0A933"/>
<keyword evidence="2" id="KW-1185">Reference proteome</keyword>
<name>Q0A933_ALKEH</name>
<organism evidence="1 2">
    <name type="scientific">Alkalilimnicola ehrlichii (strain ATCC BAA-1101 / DSM 17681 / MLHE-1)</name>
    <dbReference type="NCBI Taxonomy" id="187272"/>
    <lineage>
        <taxon>Bacteria</taxon>
        <taxon>Pseudomonadati</taxon>
        <taxon>Pseudomonadota</taxon>
        <taxon>Gammaproteobacteria</taxon>
        <taxon>Chromatiales</taxon>
        <taxon>Ectothiorhodospiraceae</taxon>
        <taxon>Alkalilimnicola</taxon>
    </lineage>
</organism>
<dbReference type="Proteomes" id="UP000001962">
    <property type="component" value="Chromosome"/>
</dbReference>
<dbReference type="EMBL" id="CP000453">
    <property type="protein sequence ID" value="ABI56654.1"/>
    <property type="molecule type" value="Genomic_DNA"/>
</dbReference>